<keyword evidence="8" id="KW-0735">Signal-anchor</keyword>
<evidence type="ECO:0000256" key="7">
    <source>
        <dbReference type="ARBA" id="ARBA00022692"/>
    </source>
</evidence>
<protein>
    <recommendedName>
        <fullName evidence="13">Hexosyltransferase</fullName>
        <ecNumber evidence="13">2.4.1.-</ecNumber>
    </recommendedName>
</protein>
<evidence type="ECO:0000256" key="10">
    <source>
        <dbReference type="ARBA" id="ARBA00023034"/>
    </source>
</evidence>
<dbReference type="PANTHER" id="PTHR11214">
    <property type="entry name" value="BETA-1,3-N-ACETYLGLUCOSAMINYLTRANSFERASE"/>
    <property type="match status" value="1"/>
</dbReference>
<organism evidence="14">
    <name type="scientific">Salix viminalis</name>
    <name type="common">Common osier</name>
    <name type="synonym">Basket willow</name>
    <dbReference type="NCBI Taxonomy" id="40686"/>
    <lineage>
        <taxon>Eukaryota</taxon>
        <taxon>Viridiplantae</taxon>
        <taxon>Streptophyta</taxon>
        <taxon>Embryophyta</taxon>
        <taxon>Tracheophyta</taxon>
        <taxon>Spermatophyta</taxon>
        <taxon>Magnoliopsida</taxon>
        <taxon>eudicotyledons</taxon>
        <taxon>Gunneridae</taxon>
        <taxon>Pentapetalae</taxon>
        <taxon>rosids</taxon>
        <taxon>fabids</taxon>
        <taxon>Malpighiales</taxon>
        <taxon>Salicaceae</taxon>
        <taxon>Saliceae</taxon>
        <taxon>Salix</taxon>
    </lineage>
</organism>
<keyword evidence="12 13" id="KW-0464">Manganese</keyword>
<evidence type="ECO:0000256" key="1">
    <source>
        <dbReference type="ARBA" id="ARBA00001936"/>
    </source>
</evidence>
<comment type="cofactor">
    <cofactor evidence="1 13">
        <name>Mn(2+)</name>
        <dbReference type="ChEBI" id="CHEBI:29035"/>
    </cofactor>
</comment>
<evidence type="ECO:0000256" key="11">
    <source>
        <dbReference type="ARBA" id="ARBA00023136"/>
    </source>
</evidence>
<keyword evidence="9" id="KW-1133">Transmembrane helix</keyword>
<proteinExistence type="inferred from homology"/>
<dbReference type="EMBL" id="CAADRP010002172">
    <property type="protein sequence ID" value="VFU62861.1"/>
    <property type="molecule type" value="Genomic_DNA"/>
</dbReference>
<dbReference type="EC" id="2.4.1.-" evidence="13"/>
<evidence type="ECO:0000256" key="12">
    <source>
        <dbReference type="ARBA" id="ARBA00023211"/>
    </source>
</evidence>
<gene>
    <name evidence="14" type="ORF">SVIM_LOCUS476039</name>
</gene>
<dbReference type="AlphaFoldDB" id="A0A6N2NK05"/>
<comment type="subcellular location">
    <subcellularLocation>
        <location evidence="2 13">Golgi apparatus membrane</location>
        <topology evidence="2 13">Single-pass type II membrane protein</topology>
    </subcellularLocation>
</comment>
<keyword evidence="5 13" id="KW-0328">Glycosyltransferase</keyword>
<comment type="pathway">
    <text evidence="3">Protein modification; protein glycosylation.</text>
</comment>
<evidence type="ECO:0000256" key="2">
    <source>
        <dbReference type="ARBA" id="ARBA00004323"/>
    </source>
</evidence>
<dbReference type="UniPathway" id="UPA00378"/>
<dbReference type="InterPro" id="IPR002659">
    <property type="entry name" value="Glyco_trans_31"/>
</dbReference>
<name>A0A6N2NK05_SALVM</name>
<evidence type="ECO:0000313" key="14">
    <source>
        <dbReference type="EMBL" id="VFU62861.1"/>
    </source>
</evidence>
<keyword evidence="7" id="KW-0812">Transmembrane</keyword>
<keyword evidence="11" id="KW-0472">Membrane</keyword>
<evidence type="ECO:0000256" key="5">
    <source>
        <dbReference type="ARBA" id="ARBA00022676"/>
    </source>
</evidence>
<evidence type="ECO:0000256" key="4">
    <source>
        <dbReference type="ARBA" id="ARBA00008661"/>
    </source>
</evidence>
<accession>A0A6N2NK05</accession>
<reference evidence="14" key="1">
    <citation type="submission" date="2019-03" db="EMBL/GenBank/DDBJ databases">
        <authorList>
            <person name="Mank J."/>
            <person name="Almeida P."/>
        </authorList>
    </citation>
    <scope>NUCLEOTIDE SEQUENCE</scope>
    <source>
        <strain evidence="14">78183</strain>
    </source>
</reference>
<dbReference type="GO" id="GO:1990714">
    <property type="term" value="F:hydroxyproline O-galactosyltransferase activity"/>
    <property type="evidence" value="ECO:0007669"/>
    <property type="project" value="TreeGrafter"/>
</dbReference>
<sequence>MSRNLGRNSNIKIVMPSFLIWWWFQEWPEEDYPPYANGPGYILSSDIGRFIVSEFESHKLRLFKMEDVSMGMWVEQFNSSRPVKYVHSLNFCQFGCIEVPQANDLPLGKITKAGEASVLQHEMMITTSVERPSAGTGEDAQFIW</sequence>
<keyword evidence="6" id="KW-0808">Transferase</keyword>
<dbReference type="PANTHER" id="PTHR11214:SF286">
    <property type="entry name" value="HYDROXYPROLINE O-GALACTOSYLTRANSFERASE GALT4"/>
    <property type="match status" value="1"/>
</dbReference>
<keyword evidence="10 13" id="KW-0333">Golgi apparatus</keyword>
<dbReference type="Pfam" id="PF01762">
    <property type="entry name" value="Galactosyl_T"/>
    <property type="match status" value="1"/>
</dbReference>
<evidence type="ECO:0000256" key="3">
    <source>
        <dbReference type="ARBA" id="ARBA00004922"/>
    </source>
</evidence>
<dbReference type="GO" id="GO:0000139">
    <property type="term" value="C:Golgi membrane"/>
    <property type="evidence" value="ECO:0007669"/>
    <property type="project" value="UniProtKB-SubCell"/>
</dbReference>
<evidence type="ECO:0000256" key="9">
    <source>
        <dbReference type="ARBA" id="ARBA00022989"/>
    </source>
</evidence>
<evidence type="ECO:0000256" key="8">
    <source>
        <dbReference type="ARBA" id="ARBA00022968"/>
    </source>
</evidence>
<evidence type="ECO:0000256" key="13">
    <source>
        <dbReference type="RuleBase" id="RU363063"/>
    </source>
</evidence>
<comment type="similarity">
    <text evidence="4 13">Belongs to the glycosyltransferase 31 family.</text>
</comment>
<evidence type="ECO:0000256" key="6">
    <source>
        <dbReference type="ARBA" id="ARBA00022679"/>
    </source>
</evidence>